<evidence type="ECO:0000313" key="4">
    <source>
        <dbReference type="Proteomes" id="UP000069940"/>
    </source>
</evidence>
<sequence length="729" mass="81125">MSFKLDSRWSKRGIKKCPKCGTFNGHRAAQCKNKQCGTVLKGGGTPSASDNGKIVLKSDQLLAVQLQTELEDQTAKLYSIRRLDGSKQDRGFVEIRDCVEGADEQLELKTGICYVDCEPHTDIDGTCQHVRVAAATGELAEGLTIDREVLERINATDMEKQEIWKQQMGSGADDPLVQRVSHDTFVVKCYDDLHQLVPYCHVELKTPSSITCDCQCLDRNHKKMVAAAVLSSPKYKSEYESIVGHLLLTSDQLSDGAITMRTNLVLLPNDFVSDCSPALQSTEQFLVTTVDESSLALANTDMQLINCRLAFETDLAAPDYGDLCKEESISGSPVIELVNSTERGISPVEAFSSSYAENLQLMDCQIELMDQFSLTDQIDFCPSDIELSDDNVVFPADEELGLVVEPSASVSSEVPDSETKKITKKKAVKLLEVTTKKAALRQSSRIDKEKMKRGSYNVRRLMRVLESNGVVFNRLSKVEASSMIAIHSGLDNDGNGINRNGSLPSFEATLCNLSFTIWLESVIEQLNSVIQYGGDGKPEAQVFSIHENFFQCLRARFSVGHRLRTPDHSVVLEDGPRKGLTCQIYKFTCYKSLRNVFKTDKTTLQFEKSFCRSSDGTFEEIDLSESLKDQQSSSKGVTIKPFQYKTYIKMGSYRSAHSKNVHYFTIEWIAGVLPKCRFGELRITFQYGHKENHLHVRPPPTQNPISGDGRDISASNEVLGVNNNSHKAL</sequence>
<dbReference type="GeneID" id="109425528"/>
<dbReference type="EnsemblMetazoa" id="AALFPA23_017311.R25249">
    <property type="protein sequence ID" value="AALFPA23_017311.P25249"/>
    <property type="gene ID" value="AALFPA23_017311"/>
</dbReference>
<dbReference type="PANTHER" id="PTHR13518">
    <property type="entry name" value="PUTATIVE TREBLE-CLEF ZINC-FINGER C2ORF42 FAMILY MEMBER"/>
    <property type="match status" value="1"/>
</dbReference>
<feature type="domain" description="Putative treble-clef zinc-finger" evidence="2">
    <location>
        <begin position="8"/>
        <end position="41"/>
    </location>
</feature>
<dbReference type="Pfam" id="PF14952">
    <property type="entry name" value="zf-tcix"/>
    <property type="match status" value="1"/>
</dbReference>
<dbReference type="Proteomes" id="UP000069940">
    <property type="component" value="Unassembled WGS sequence"/>
</dbReference>
<keyword evidence="4" id="KW-1185">Reference proteome</keyword>
<feature type="region of interest" description="Disordered" evidence="1">
    <location>
        <begin position="693"/>
        <end position="714"/>
    </location>
</feature>
<dbReference type="PANTHER" id="PTHR13518:SF1">
    <property type="entry name" value="C2ORF42 HOMOLOG"/>
    <property type="match status" value="1"/>
</dbReference>
<dbReference type="InterPro" id="IPR026049">
    <property type="entry name" value="C2orf42"/>
</dbReference>
<evidence type="ECO:0000259" key="2">
    <source>
        <dbReference type="Pfam" id="PF14952"/>
    </source>
</evidence>
<protein>
    <recommendedName>
        <fullName evidence="2">Putative treble-clef zinc-finger domain-containing protein</fullName>
    </recommendedName>
</protein>
<evidence type="ECO:0000313" key="3">
    <source>
        <dbReference type="EnsemblMetazoa" id="AALFPA23_017311.P25249"/>
    </source>
</evidence>
<organism evidence="3 4">
    <name type="scientific">Aedes albopictus</name>
    <name type="common">Asian tiger mosquito</name>
    <name type="synonym">Stegomyia albopicta</name>
    <dbReference type="NCBI Taxonomy" id="7160"/>
    <lineage>
        <taxon>Eukaryota</taxon>
        <taxon>Metazoa</taxon>
        <taxon>Ecdysozoa</taxon>
        <taxon>Arthropoda</taxon>
        <taxon>Hexapoda</taxon>
        <taxon>Insecta</taxon>
        <taxon>Pterygota</taxon>
        <taxon>Neoptera</taxon>
        <taxon>Endopterygota</taxon>
        <taxon>Diptera</taxon>
        <taxon>Nematocera</taxon>
        <taxon>Culicoidea</taxon>
        <taxon>Culicidae</taxon>
        <taxon>Culicinae</taxon>
        <taxon>Aedini</taxon>
        <taxon>Aedes</taxon>
        <taxon>Stegomyia</taxon>
    </lineage>
</organism>
<dbReference type="InterPro" id="IPR029269">
    <property type="entry name" value="Zf-tcix"/>
</dbReference>
<accession>A0ABM1ZCV1</accession>
<proteinExistence type="predicted"/>
<name>A0ABM1ZCV1_AEDAL</name>
<reference evidence="4" key="1">
    <citation type="journal article" date="2015" name="Proc. Natl. Acad. Sci. U.S.A.">
        <title>Genome sequence of the Asian Tiger mosquito, Aedes albopictus, reveals insights into its biology, genetics, and evolution.</title>
        <authorList>
            <person name="Chen X.G."/>
            <person name="Jiang X."/>
            <person name="Gu J."/>
            <person name="Xu M."/>
            <person name="Wu Y."/>
            <person name="Deng Y."/>
            <person name="Zhang C."/>
            <person name="Bonizzoni M."/>
            <person name="Dermauw W."/>
            <person name="Vontas J."/>
            <person name="Armbruster P."/>
            <person name="Huang X."/>
            <person name="Yang Y."/>
            <person name="Zhang H."/>
            <person name="He W."/>
            <person name="Peng H."/>
            <person name="Liu Y."/>
            <person name="Wu K."/>
            <person name="Chen J."/>
            <person name="Lirakis M."/>
            <person name="Topalis P."/>
            <person name="Van Leeuwen T."/>
            <person name="Hall A.B."/>
            <person name="Jiang X."/>
            <person name="Thorpe C."/>
            <person name="Mueller R.L."/>
            <person name="Sun C."/>
            <person name="Waterhouse R.M."/>
            <person name="Yan G."/>
            <person name="Tu Z.J."/>
            <person name="Fang X."/>
            <person name="James A.A."/>
        </authorList>
    </citation>
    <scope>NUCLEOTIDE SEQUENCE [LARGE SCALE GENOMIC DNA]</scope>
    <source>
        <strain evidence="4">Foshan</strain>
    </source>
</reference>
<dbReference type="RefSeq" id="XP_062702686.1">
    <property type="nucleotide sequence ID" value="XM_062846702.1"/>
</dbReference>
<reference evidence="3" key="2">
    <citation type="submission" date="2025-05" db="UniProtKB">
        <authorList>
            <consortium name="EnsemblMetazoa"/>
        </authorList>
    </citation>
    <scope>IDENTIFICATION</scope>
    <source>
        <strain evidence="3">Foshan</strain>
    </source>
</reference>
<evidence type="ECO:0000256" key="1">
    <source>
        <dbReference type="SAM" id="MobiDB-lite"/>
    </source>
</evidence>